<dbReference type="Proteomes" id="UP000272025">
    <property type="component" value="Unassembled WGS sequence"/>
</dbReference>
<feature type="compositionally biased region" description="Basic and acidic residues" evidence="1">
    <location>
        <begin position="127"/>
        <end position="139"/>
    </location>
</feature>
<evidence type="ECO:0000256" key="1">
    <source>
        <dbReference type="SAM" id="MobiDB-lite"/>
    </source>
</evidence>
<feature type="region of interest" description="Disordered" evidence="1">
    <location>
        <begin position="184"/>
        <end position="356"/>
    </location>
</feature>
<feature type="compositionally biased region" description="Basic and acidic residues" evidence="1">
    <location>
        <begin position="197"/>
        <end position="220"/>
    </location>
</feature>
<dbReference type="AlphaFoldDB" id="A0A3N2PTL1"/>
<keyword evidence="3" id="KW-1185">Reference proteome</keyword>
<feature type="compositionally biased region" description="Basic and acidic residues" evidence="1">
    <location>
        <begin position="326"/>
        <end position="338"/>
    </location>
</feature>
<reference evidence="2 3" key="1">
    <citation type="journal article" date="2018" name="Mol. Ecol.">
        <title>The obligate alkalophilic soda-lake fungus Sodiomyces alkalinus has shifted to a protein diet.</title>
        <authorList>
            <person name="Grum-Grzhimaylo A.A."/>
            <person name="Falkoski D.L."/>
            <person name="van den Heuvel J."/>
            <person name="Valero-Jimenez C.A."/>
            <person name="Min B."/>
            <person name="Choi I.G."/>
            <person name="Lipzen A."/>
            <person name="Daum C.G."/>
            <person name="Aanen D.K."/>
            <person name="Tsang A."/>
            <person name="Henrissat B."/>
            <person name="Bilanenko E.N."/>
            <person name="de Vries R.P."/>
            <person name="van Kan J.A.L."/>
            <person name="Grigoriev I.V."/>
            <person name="Debets A.J.M."/>
        </authorList>
    </citation>
    <scope>NUCLEOTIDE SEQUENCE [LARGE SCALE GENOMIC DNA]</scope>
    <source>
        <strain evidence="2 3">F11</strain>
    </source>
</reference>
<evidence type="ECO:0000313" key="2">
    <source>
        <dbReference type="EMBL" id="ROT37842.1"/>
    </source>
</evidence>
<protein>
    <submittedName>
        <fullName evidence="2">Uncharacterized protein</fullName>
    </submittedName>
</protein>
<gene>
    <name evidence="2" type="ORF">SODALDRAFT_360135</name>
</gene>
<dbReference type="RefSeq" id="XP_028465648.1">
    <property type="nucleotide sequence ID" value="XM_028614236.1"/>
</dbReference>
<feature type="region of interest" description="Disordered" evidence="1">
    <location>
        <begin position="1"/>
        <end position="139"/>
    </location>
</feature>
<feature type="compositionally biased region" description="Basic and acidic residues" evidence="1">
    <location>
        <begin position="21"/>
        <end position="84"/>
    </location>
</feature>
<dbReference type="EMBL" id="ML119056">
    <property type="protein sequence ID" value="ROT37842.1"/>
    <property type="molecule type" value="Genomic_DNA"/>
</dbReference>
<accession>A0A3N2PTL1</accession>
<organism evidence="2 3">
    <name type="scientific">Sodiomyces alkalinus (strain CBS 110278 / VKM F-3762 / F11)</name>
    <name type="common">Alkaliphilic filamentous fungus</name>
    <dbReference type="NCBI Taxonomy" id="1314773"/>
    <lineage>
        <taxon>Eukaryota</taxon>
        <taxon>Fungi</taxon>
        <taxon>Dikarya</taxon>
        <taxon>Ascomycota</taxon>
        <taxon>Pezizomycotina</taxon>
        <taxon>Sordariomycetes</taxon>
        <taxon>Hypocreomycetidae</taxon>
        <taxon>Glomerellales</taxon>
        <taxon>Plectosphaerellaceae</taxon>
        <taxon>Sodiomyces</taxon>
    </lineage>
</organism>
<sequence length="356" mass="39308">MPPEEEQVSLGHTAPEAEDLEQNHKTRERKDLEKDHEAVEVKGRGDDHIAPGTKDLDRDHTDPGREAPEQNHEAAEAKGLEKSRTPHQRKRDRGQDHEAAEAKDLNHDHEAPGKKKDPEQVLLAAPETKDAHAQEVKEDPCAARTTWYAKPQAQGYHTAPGENEEPDAAAWAADWKYWAYPAPGAEKEPESAAGSEDEVRKVAAAAEDRFQRKTLEEKENPSLVPGTKQDALHDEQATPEAEEDSSLVPEEKEGSSFVPGAKQDPRQEGQAAPEAKEDSSLAPETEENSSLAPEAKQTPRHDEQATPETNQNPCQDDPPPGSQEYARQKDVGSGEGRRRPSSCPSGWRKGDPRRPR</sequence>
<dbReference type="GeneID" id="39582714"/>
<name>A0A3N2PTL1_SODAK</name>
<feature type="compositionally biased region" description="Basic and acidic residues" evidence="1">
    <location>
        <begin position="93"/>
        <end position="119"/>
    </location>
</feature>
<evidence type="ECO:0000313" key="3">
    <source>
        <dbReference type="Proteomes" id="UP000272025"/>
    </source>
</evidence>
<proteinExistence type="predicted"/>